<proteinExistence type="inferred from homology"/>
<reference evidence="7 8" key="1">
    <citation type="submission" date="2024-09" db="EMBL/GenBank/DDBJ databases">
        <authorList>
            <person name="Sun Q."/>
            <person name="Mori K."/>
        </authorList>
    </citation>
    <scope>NUCLEOTIDE SEQUENCE [LARGE SCALE GENOMIC DNA]</scope>
    <source>
        <strain evidence="7 8">TBRC 5777</strain>
    </source>
</reference>
<comment type="similarity">
    <text evidence="2">Belongs to the bacterial solute-binding protein SsuA/TauA family.</text>
</comment>
<dbReference type="Pfam" id="PF09084">
    <property type="entry name" value="NMT1"/>
    <property type="match status" value="1"/>
</dbReference>
<accession>A0ABV6JUT1</accession>
<dbReference type="SUPFAM" id="SSF53850">
    <property type="entry name" value="Periplasmic binding protein-like II"/>
    <property type="match status" value="1"/>
</dbReference>
<dbReference type="CDD" id="cd13558">
    <property type="entry name" value="PBP2_SsuA_like_2"/>
    <property type="match status" value="1"/>
</dbReference>
<dbReference type="InterPro" id="IPR010067">
    <property type="entry name" value="ABC_SsuA_sub-bd"/>
</dbReference>
<evidence type="ECO:0000256" key="2">
    <source>
        <dbReference type="ARBA" id="ARBA00010742"/>
    </source>
</evidence>
<dbReference type="Proteomes" id="UP001589865">
    <property type="component" value="Unassembled WGS sequence"/>
</dbReference>
<dbReference type="Gene3D" id="3.40.190.10">
    <property type="entry name" value="Periplasmic binding protein-like II"/>
    <property type="match status" value="2"/>
</dbReference>
<dbReference type="InterPro" id="IPR001638">
    <property type="entry name" value="Solute-binding_3/MltF_N"/>
</dbReference>
<evidence type="ECO:0000313" key="8">
    <source>
        <dbReference type="Proteomes" id="UP001589865"/>
    </source>
</evidence>
<feature type="signal peptide" evidence="5">
    <location>
        <begin position="1"/>
        <end position="26"/>
    </location>
</feature>
<dbReference type="EMBL" id="JBHLUN010000008">
    <property type="protein sequence ID" value="MFC0409220.1"/>
    <property type="molecule type" value="Genomic_DNA"/>
</dbReference>
<keyword evidence="3" id="KW-0813">Transport</keyword>
<dbReference type="NCBIfam" id="TIGR01728">
    <property type="entry name" value="SsuA_fam"/>
    <property type="match status" value="1"/>
</dbReference>
<sequence length="318" mass="33062">MTNLHRRSVAAALLAAPVLLSGRARAQGTSSPGTTVLRVGDQKGGAQSLIAASGLLEKSDLRIEWSQFAAAAPLAEALNAGAIDVGGIGDAPFAFARAAGAPIRAVGATRSSGGSTALVVRRDAPYRSFADLKGRTIGTGKGSVGHFLILAAREKAGLAASDIRIAFLSPSEAKAAFASGQIDAWSTWSQYVHLAVAEDGARILLDGQGLMSGLSFQVATESAIAAKPRELRRFIALWSEALRWGNSNLDLYAAAWARETGVSAAVARATLDARGFTPAPIDASVIAAQQRTVDLYARERILRARYDVGSSFDPGFSA</sequence>
<protein>
    <submittedName>
        <fullName evidence="7">ABC transporter substrate-binding protein</fullName>
    </submittedName>
</protein>
<organism evidence="7 8">
    <name type="scientific">Roseomonas elaeocarpi</name>
    <dbReference type="NCBI Taxonomy" id="907779"/>
    <lineage>
        <taxon>Bacteria</taxon>
        <taxon>Pseudomonadati</taxon>
        <taxon>Pseudomonadota</taxon>
        <taxon>Alphaproteobacteria</taxon>
        <taxon>Acetobacterales</taxon>
        <taxon>Roseomonadaceae</taxon>
        <taxon>Roseomonas</taxon>
    </lineage>
</organism>
<dbReference type="InterPro" id="IPR015168">
    <property type="entry name" value="SsuA/THI5"/>
</dbReference>
<dbReference type="PANTHER" id="PTHR30024:SF48">
    <property type="entry name" value="ABC TRANSPORTER SUBSTRATE-BINDING PROTEIN"/>
    <property type="match status" value="1"/>
</dbReference>
<dbReference type="PANTHER" id="PTHR30024">
    <property type="entry name" value="ALIPHATIC SULFONATES-BINDING PROTEIN-RELATED"/>
    <property type="match status" value="1"/>
</dbReference>
<gene>
    <name evidence="7" type="ORF">ACFFGY_13260</name>
</gene>
<comment type="subcellular location">
    <subcellularLocation>
        <location evidence="1">Periplasm</location>
    </subcellularLocation>
</comment>
<evidence type="ECO:0000256" key="3">
    <source>
        <dbReference type="ARBA" id="ARBA00022448"/>
    </source>
</evidence>
<feature type="chain" id="PRO_5046751604" evidence="5">
    <location>
        <begin position="27"/>
        <end position="318"/>
    </location>
</feature>
<evidence type="ECO:0000256" key="1">
    <source>
        <dbReference type="ARBA" id="ARBA00004418"/>
    </source>
</evidence>
<keyword evidence="4 5" id="KW-0732">Signal</keyword>
<evidence type="ECO:0000313" key="7">
    <source>
        <dbReference type="EMBL" id="MFC0409220.1"/>
    </source>
</evidence>
<evidence type="ECO:0000256" key="5">
    <source>
        <dbReference type="SAM" id="SignalP"/>
    </source>
</evidence>
<keyword evidence="8" id="KW-1185">Reference proteome</keyword>
<dbReference type="SMART" id="SM00062">
    <property type="entry name" value="PBPb"/>
    <property type="match status" value="1"/>
</dbReference>
<comment type="caution">
    <text evidence="7">The sequence shown here is derived from an EMBL/GenBank/DDBJ whole genome shotgun (WGS) entry which is preliminary data.</text>
</comment>
<evidence type="ECO:0000256" key="4">
    <source>
        <dbReference type="ARBA" id="ARBA00022729"/>
    </source>
</evidence>
<feature type="domain" description="Solute-binding protein family 3/N-terminal" evidence="6">
    <location>
        <begin position="36"/>
        <end position="248"/>
    </location>
</feature>
<evidence type="ECO:0000259" key="6">
    <source>
        <dbReference type="SMART" id="SM00062"/>
    </source>
</evidence>
<name>A0ABV6JUT1_9PROT</name>
<dbReference type="RefSeq" id="WP_377044965.1">
    <property type="nucleotide sequence ID" value="NZ_JBHLUN010000008.1"/>
</dbReference>